<dbReference type="KEGG" id="aoi:AORI_6679"/>
<feature type="transmembrane region" description="Helical" evidence="1">
    <location>
        <begin position="183"/>
        <end position="202"/>
    </location>
</feature>
<dbReference type="Pfam" id="PF03703">
    <property type="entry name" value="bPH_2"/>
    <property type="match status" value="2"/>
</dbReference>
<dbReference type="PATRIC" id="fig|1156913.3.peg.6813"/>
<feature type="transmembrane region" description="Helical" evidence="1">
    <location>
        <begin position="22"/>
        <end position="43"/>
    </location>
</feature>
<dbReference type="HOGENOM" id="CLU_024617_1_0_11"/>
<name>R4TES7_9PSEU</name>
<feature type="domain" description="YdbS-like PH" evidence="2">
    <location>
        <begin position="70"/>
        <end position="150"/>
    </location>
</feature>
<keyword evidence="1" id="KW-0812">Transmembrane</keyword>
<evidence type="ECO:0000259" key="2">
    <source>
        <dbReference type="Pfam" id="PF03703"/>
    </source>
</evidence>
<feature type="transmembrane region" description="Helical" evidence="1">
    <location>
        <begin position="391"/>
        <end position="408"/>
    </location>
</feature>
<feature type="transmembrane region" description="Helical" evidence="1">
    <location>
        <begin position="49"/>
        <end position="69"/>
    </location>
</feature>
<dbReference type="EMBL" id="CP003410">
    <property type="protein sequence ID" value="AGM09262.1"/>
    <property type="molecule type" value="Genomic_DNA"/>
</dbReference>
<feature type="domain" description="YdbS-like PH" evidence="2">
    <location>
        <begin position="411"/>
        <end position="477"/>
    </location>
</feature>
<evidence type="ECO:0000313" key="4">
    <source>
        <dbReference type="Proteomes" id="UP000013968"/>
    </source>
</evidence>
<keyword evidence="1" id="KW-1133">Transmembrane helix</keyword>
<gene>
    <name evidence="3" type="ORF">AORI_6679</name>
</gene>
<dbReference type="PIRSF" id="PIRSF026631">
    <property type="entry name" value="UCP026631"/>
    <property type="match status" value="1"/>
</dbReference>
<dbReference type="PANTHER" id="PTHR34473">
    <property type="entry name" value="UPF0699 TRANSMEMBRANE PROTEIN YDBS"/>
    <property type="match status" value="1"/>
</dbReference>
<dbReference type="Proteomes" id="UP000013968">
    <property type="component" value="Chromosome"/>
</dbReference>
<dbReference type="InterPro" id="IPR005182">
    <property type="entry name" value="YdbS-like_PH"/>
</dbReference>
<dbReference type="AlphaFoldDB" id="R4TES7"/>
<accession>R4TES7</accession>
<protein>
    <submittedName>
        <fullName evidence="3">Putative membrane protein</fullName>
    </submittedName>
</protein>
<sequence>MSTEAPPGTEVGRWHRLDRRMLLIRPVLDVVKSLPVLIGTVILGQGNGWEWFGLGVTALTVLVGVSHVLTSRYRVADGQVEWTTGLLLRKHRAIPLDRIRTVDVTSEPKHRLFSLSAVRIGTGRHSLAQGAGDDQLVLDAVSQAEAYRLRTVLLHRKEISAAAPPPEQVVAEVDRKWVRYAPFTLSGLAVVGAMFAAVWHFAHQLNIAPENVGPLRDLLDDLANTALWLIVVVAAAGLLVVVSLLSVGGYVLSFWNFKLTRESEGTLHVRRGLITTRSVSIEEERLRGVEVKEPLPLRIAGGARLTAIAGGLREGKGGDKGGGLLLPPAPVGRVHEVAAEVLRENFDPATVPLNRHPRRALTRRLTRAIGGVLLLAAALFGFAWIDFLPSWMWRVALGLVPFAALVGWDRYRNLGHAIVGRYLVSRSGSLARATVAIRREGLTGVVVSRSFFQRRAGLITVTAPIAAGKGGYQVVDVGESAGLAMAERAAPGLLTPFLRRDAQR</sequence>
<evidence type="ECO:0000313" key="3">
    <source>
        <dbReference type="EMBL" id="AGM09262.1"/>
    </source>
</evidence>
<proteinExistence type="predicted"/>
<organism evidence="3 4">
    <name type="scientific">Amycolatopsis keratiniphila</name>
    <dbReference type="NCBI Taxonomy" id="129921"/>
    <lineage>
        <taxon>Bacteria</taxon>
        <taxon>Bacillati</taxon>
        <taxon>Actinomycetota</taxon>
        <taxon>Actinomycetes</taxon>
        <taxon>Pseudonocardiales</taxon>
        <taxon>Pseudonocardiaceae</taxon>
        <taxon>Amycolatopsis</taxon>
        <taxon>Amycolatopsis japonica group</taxon>
    </lineage>
</organism>
<dbReference type="InterPro" id="IPR014529">
    <property type="entry name" value="UCP026631"/>
</dbReference>
<dbReference type="RefSeq" id="WP_016336967.1">
    <property type="nucleotide sequence ID" value="NC_021252.1"/>
</dbReference>
<keyword evidence="4" id="KW-1185">Reference proteome</keyword>
<feature type="transmembrane region" description="Helical" evidence="1">
    <location>
        <begin position="365"/>
        <end position="385"/>
    </location>
</feature>
<evidence type="ECO:0000256" key="1">
    <source>
        <dbReference type="SAM" id="Phobius"/>
    </source>
</evidence>
<feature type="transmembrane region" description="Helical" evidence="1">
    <location>
        <begin position="222"/>
        <end position="252"/>
    </location>
</feature>
<dbReference type="PANTHER" id="PTHR34473:SF2">
    <property type="entry name" value="UPF0699 TRANSMEMBRANE PROTEIN YDBT"/>
    <property type="match status" value="1"/>
</dbReference>
<reference evidence="3 4" key="1">
    <citation type="journal article" date="2013" name="BMC Genomics">
        <title>ContigScape: a Cytoscape plugin facilitating microbial genome gap closing.</title>
        <authorList>
            <person name="Tang B."/>
            <person name="Wang Q."/>
            <person name="Yang M."/>
            <person name="Xie F."/>
            <person name="Zhu Y."/>
            <person name="Zhuo Y."/>
            <person name="Wang S."/>
            <person name="Gao H."/>
            <person name="Ding X."/>
            <person name="Zhang L."/>
            <person name="Zhao G."/>
            <person name="Zheng H."/>
        </authorList>
    </citation>
    <scope>NUCLEOTIDE SEQUENCE [LARGE SCALE GENOMIC DNA]</scope>
    <source>
        <strain evidence="3 4">HCCB10007</strain>
    </source>
</reference>
<keyword evidence="1" id="KW-0472">Membrane</keyword>